<dbReference type="PRINTS" id="PR00507">
    <property type="entry name" value="N12N6MTFRASE"/>
</dbReference>
<dbReference type="InterPro" id="IPR002052">
    <property type="entry name" value="DNA_methylase_N6_adenine_CS"/>
</dbReference>
<dbReference type="PROSITE" id="PS00092">
    <property type="entry name" value="N6_MTASE"/>
    <property type="match status" value="1"/>
</dbReference>
<gene>
    <name evidence="1" type="ORF">UFOVP705_26</name>
    <name evidence="2" type="ORF">UFOVP736_55</name>
</gene>
<dbReference type="GO" id="GO:0032259">
    <property type="term" value="P:methylation"/>
    <property type="evidence" value="ECO:0007669"/>
    <property type="project" value="InterPro"/>
</dbReference>
<evidence type="ECO:0000313" key="1">
    <source>
        <dbReference type="EMBL" id="CAB4158807.1"/>
    </source>
</evidence>
<dbReference type="SUPFAM" id="SSF53335">
    <property type="entry name" value="S-adenosyl-L-methionine-dependent methyltransferases"/>
    <property type="match status" value="1"/>
</dbReference>
<protein>
    <recommendedName>
        <fullName evidence="3">AdoMet_MTases domain containing protein</fullName>
    </recommendedName>
</protein>
<dbReference type="EMBL" id="LR798327">
    <property type="protein sequence ID" value="CAB5224323.1"/>
    <property type="molecule type" value="Genomic_DNA"/>
</dbReference>
<evidence type="ECO:0000313" key="2">
    <source>
        <dbReference type="EMBL" id="CAB5224323.1"/>
    </source>
</evidence>
<dbReference type="GO" id="GO:0008168">
    <property type="term" value="F:methyltransferase activity"/>
    <property type="evidence" value="ECO:0007669"/>
    <property type="project" value="InterPro"/>
</dbReference>
<reference evidence="2" key="1">
    <citation type="submission" date="2020-05" db="EMBL/GenBank/DDBJ databases">
        <authorList>
            <person name="Chiriac C."/>
            <person name="Salcher M."/>
            <person name="Ghai R."/>
            <person name="Kavagutti S V."/>
        </authorList>
    </citation>
    <scope>NUCLEOTIDE SEQUENCE</scope>
</reference>
<proteinExistence type="predicted"/>
<dbReference type="GO" id="GO:0003676">
    <property type="term" value="F:nucleic acid binding"/>
    <property type="evidence" value="ECO:0007669"/>
    <property type="project" value="InterPro"/>
</dbReference>
<sequence length="493" mass="55592">MSQKRTIAGLASQATNSHLKGLQSYYTPHEWANALGALLPLKRPSIADLQCGNGSFLKGIQTPDTQLIYATEIDGHAPALATSHFPFSPHVFHSHIDFLDLLPCLFESRTRFDLLLCNPPFSLSWPIELLPLPLRNGENGAFMDSTRACLRAIPHLLSPDGECLFIANASTIARIVEKDPSALQHAWFHLTLPSFFPGADFTASILYFAKRYTGPLPAAMHLTPHSPDDLRVTLQSWHHLRPTGGLFGNYRDPARFQAALAEAQARINPHQRTENVILARDGKLRTRVTSFQRYLDTISPAQFKALQSLNNANPYELTVQRATRQALAEMLADGHWTISPDAAAAIRAAMDEYHHTRTPLTPVSQLQRLGWLDENDHLLCTQDFLFFRAGTRYEVTSEVAKYDYSHYKPRYKDGKKSEEQLLTRGNDLIFTIHCDEERKAQFTYKHKHIAGTYPMEDIEKHFAIPDVPHIANVQSEAFAAHLKRLVHLEHITS</sequence>
<dbReference type="EMBL" id="LR796685">
    <property type="protein sequence ID" value="CAB4158807.1"/>
    <property type="molecule type" value="Genomic_DNA"/>
</dbReference>
<accession>A0A6J7X7B6</accession>
<organism evidence="2">
    <name type="scientific">uncultured Caudovirales phage</name>
    <dbReference type="NCBI Taxonomy" id="2100421"/>
    <lineage>
        <taxon>Viruses</taxon>
        <taxon>Duplodnaviria</taxon>
        <taxon>Heunggongvirae</taxon>
        <taxon>Uroviricota</taxon>
        <taxon>Caudoviricetes</taxon>
        <taxon>Peduoviridae</taxon>
        <taxon>Maltschvirus</taxon>
        <taxon>Maltschvirus maltsch</taxon>
    </lineage>
</organism>
<evidence type="ECO:0008006" key="3">
    <source>
        <dbReference type="Google" id="ProtNLM"/>
    </source>
</evidence>
<dbReference type="Gene3D" id="3.40.50.150">
    <property type="entry name" value="Vaccinia Virus protein VP39"/>
    <property type="match status" value="1"/>
</dbReference>
<dbReference type="InterPro" id="IPR029063">
    <property type="entry name" value="SAM-dependent_MTases_sf"/>
</dbReference>
<name>A0A6J7X7B6_9CAUD</name>